<evidence type="ECO:0000313" key="1">
    <source>
        <dbReference type="EMBL" id="LAA47977.1"/>
    </source>
</evidence>
<protein>
    <submittedName>
        <fullName evidence="1">Uncharacterized protein</fullName>
    </submittedName>
</protein>
<proteinExistence type="predicted"/>
<organism evidence="1">
    <name type="scientific">Micrurus corallinus</name>
    <name type="common">Brazilian coral snake</name>
    <dbReference type="NCBI Taxonomy" id="54390"/>
    <lineage>
        <taxon>Eukaryota</taxon>
        <taxon>Metazoa</taxon>
        <taxon>Chordata</taxon>
        <taxon>Craniata</taxon>
        <taxon>Vertebrata</taxon>
        <taxon>Euteleostomi</taxon>
        <taxon>Lepidosauria</taxon>
        <taxon>Squamata</taxon>
        <taxon>Bifurcata</taxon>
        <taxon>Unidentata</taxon>
        <taxon>Episquamata</taxon>
        <taxon>Toxicofera</taxon>
        <taxon>Serpentes</taxon>
        <taxon>Colubroidea</taxon>
        <taxon>Elapidae</taxon>
        <taxon>Elapinae</taxon>
        <taxon>Micrurus</taxon>
    </lineage>
</organism>
<reference evidence="1" key="2">
    <citation type="submission" date="2017-11" db="EMBL/GenBank/DDBJ databases">
        <title>Coralsnake Venomics: Analyses of Venom Gland Transcriptomes and Proteomes of Six Brazilian Taxa.</title>
        <authorList>
            <person name="Aird S.D."/>
            <person name="Jorge da Silva N."/>
            <person name="Qiu L."/>
            <person name="Villar-Briones A."/>
            <person name="Aparecida-Saddi V."/>
            <person name="Campos-Telles M.P."/>
            <person name="Grau M."/>
            <person name="Mikheyev A.S."/>
        </authorList>
    </citation>
    <scope>NUCLEOTIDE SEQUENCE</scope>
    <source>
        <tissue evidence="1">Venom_gland</tissue>
    </source>
</reference>
<accession>A0A2D4FKK1</accession>
<dbReference type="AlphaFoldDB" id="A0A2D4FKK1"/>
<sequence>MFFNRKMIPSHSSKKKNPFYCNSRFPELEELCESFDLGITQKRVRIFFLLQNLPLKKGLASGRSKSQFEKLVSIIFFKYKSYFIPKAICSFNLNLLLKCYA</sequence>
<dbReference type="EMBL" id="IACJ01074940">
    <property type="protein sequence ID" value="LAA47977.1"/>
    <property type="molecule type" value="Transcribed_RNA"/>
</dbReference>
<name>A0A2D4FKK1_MICCO</name>
<reference evidence="1" key="1">
    <citation type="submission" date="2017-07" db="EMBL/GenBank/DDBJ databases">
        <authorList>
            <person name="Mikheyev A."/>
            <person name="Grau M."/>
        </authorList>
    </citation>
    <scope>NUCLEOTIDE SEQUENCE</scope>
    <source>
        <tissue evidence="1">Venom_gland</tissue>
    </source>
</reference>